<dbReference type="PANTHER" id="PTHR47966:SF51">
    <property type="entry name" value="BETA-SITE APP-CLEAVING ENZYME, ISOFORM A-RELATED"/>
    <property type="match status" value="1"/>
</dbReference>
<evidence type="ECO:0000313" key="11">
    <source>
        <dbReference type="Proteomes" id="UP001652661"/>
    </source>
</evidence>
<evidence type="ECO:0000256" key="2">
    <source>
        <dbReference type="ARBA" id="ARBA00022670"/>
    </source>
</evidence>
<evidence type="ECO:0000256" key="7">
    <source>
        <dbReference type="PIRSR" id="PIRSR601461-1"/>
    </source>
</evidence>
<evidence type="ECO:0000256" key="6">
    <source>
        <dbReference type="ARBA" id="ARBA00023180"/>
    </source>
</evidence>
<keyword evidence="11" id="KW-1185">Reference proteome</keyword>
<keyword evidence="6" id="KW-0325">Glycoprotein</keyword>
<dbReference type="OrthoDB" id="771136at2759"/>
<dbReference type="InterPro" id="IPR033121">
    <property type="entry name" value="PEPTIDASE_A1"/>
</dbReference>
<gene>
    <name evidence="12" type="primary">LOC108077281</name>
</gene>
<dbReference type="AlphaFoldDB" id="A0A6P4IUF7"/>
<dbReference type="RefSeq" id="XP_017026048.1">
    <property type="nucleotide sequence ID" value="XM_017170559.2"/>
</dbReference>
<keyword evidence="2 9" id="KW-0645">Protease</keyword>
<sequence length="345" mass="38426">MMANTGARYIPANRRQSLAIETLSNHDNLEYFGELSVGTPPQVFNVIFDTGSSTLWVPSVKCSTCKPQRMYNSSASSSYVPEGQNFSIPYGSGSLKGFFSIDTVRMSGLTVKSQVFGEATSETDSFSGMGILGLAFNDLNFGINTLWDNMIAQRLVRYPVFSFYLRREGTSDFGGEVIWGGIDHRIYSGYLTYVPVSMPEYWQFTVNSVDIGREYGDRLCTGCQAIADTGTSLLVVPEPAYRKINLLLNATDDDGLAFVPCRSVCYLPDVYLDIGGTIFTLTPKEYIIKVKSKGRTVCISGFEYLQGNLYWILGDIFIGKFYTVFDMGNERIGFAEVNENPRFFT</sequence>
<dbReference type="PANTHER" id="PTHR47966">
    <property type="entry name" value="BETA-SITE APP-CLEAVING ENZYME, ISOFORM A-RELATED"/>
    <property type="match status" value="1"/>
</dbReference>
<evidence type="ECO:0000256" key="4">
    <source>
        <dbReference type="ARBA" id="ARBA00022801"/>
    </source>
</evidence>
<feature type="disulfide bond" evidence="8">
    <location>
        <begin position="261"/>
        <end position="298"/>
    </location>
</feature>
<dbReference type="FunFam" id="2.40.70.10:FF:000008">
    <property type="entry name" value="Cathepsin D"/>
    <property type="match status" value="1"/>
</dbReference>
<evidence type="ECO:0000259" key="10">
    <source>
        <dbReference type="PROSITE" id="PS51767"/>
    </source>
</evidence>
<dbReference type="Pfam" id="PF00026">
    <property type="entry name" value="Asp"/>
    <property type="match status" value="1"/>
</dbReference>
<dbReference type="GO" id="GO:0004190">
    <property type="term" value="F:aspartic-type endopeptidase activity"/>
    <property type="evidence" value="ECO:0007669"/>
    <property type="project" value="UniProtKB-KW"/>
</dbReference>
<evidence type="ECO:0000256" key="3">
    <source>
        <dbReference type="ARBA" id="ARBA00022750"/>
    </source>
</evidence>
<reference evidence="11" key="1">
    <citation type="submission" date="2025-05" db="UniProtKB">
        <authorList>
            <consortium name="RefSeq"/>
        </authorList>
    </citation>
    <scope>NUCLEOTIDE SEQUENCE [LARGE SCALE GENOMIC DNA]</scope>
    <source>
        <strain evidence="11">14028-0561.14</strain>
    </source>
</reference>
<dbReference type="InterPro" id="IPR001969">
    <property type="entry name" value="Aspartic_peptidase_AS"/>
</dbReference>
<protein>
    <submittedName>
        <fullName evidence="12">Cathepsin D</fullName>
    </submittedName>
</protein>
<dbReference type="GO" id="GO:0005764">
    <property type="term" value="C:lysosome"/>
    <property type="evidence" value="ECO:0007669"/>
    <property type="project" value="TreeGrafter"/>
</dbReference>
<dbReference type="PROSITE" id="PS51767">
    <property type="entry name" value="PEPTIDASE_A1"/>
    <property type="match status" value="1"/>
</dbReference>
<dbReference type="SUPFAM" id="SSF50630">
    <property type="entry name" value="Acid proteases"/>
    <property type="match status" value="1"/>
</dbReference>
<dbReference type="InterPro" id="IPR001461">
    <property type="entry name" value="Aspartic_peptidase_A1"/>
</dbReference>
<keyword evidence="3 9" id="KW-0064">Aspartyl protease</keyword>
<evidence type="ECO:0000256" key="1">
    <source>
        <dbReference type="ARBA" id="ARBA00007447"/>
    </source>
</evidence>
<comment type="similarity">
    <text evidence="1 9">Belongs to the peptidase A1 family.</text>
</comment>
<feature type="active site" evidence="7">
    <location>
        <position position="228"/>
    </location>
</feature>
<feature type="domain" description="Peptidase A1" evidence="10">
    <location>
        <begin position="31"/>
        <end position="335"/>
    </location>
</feature>
<dbReference type="PROSITE" id="PS00141">
    <property type="entry name" value="ASP_PROTEASE"/>
    <property type="match status" value="2"/>
</dbReference>
<keyword evidence="4 9" id="KW-0378">Hydrolase</keyword>
<accession>A0A6P4IUF7</accession>
<evidence type="ECO:0000313" key="12">
    <source>
        <dbReference type="RefSeq" id="XP_017026048.1"/>
    </source>
</evidence>
<feature type="disulfide bond" evidence="8">
    <location>
        <begin position="62"/>
        <end position="65"/>
    </location>
</feature>
<dbReference type="PRINTS" id="PR00792">
    <property type="entry name" value="PEPSIN"/>
</dbReference>
<dbReference type="Gene3D" id="2.40.70.10">
    <property type="entry name" value="Acid Proteases"/>
    <property type="match status" value="2"/>
</dbReference>
<evidence type="ECO:0000256" key="8">
    <source>
        <dbReference type="PIRSR" id="PIRSR601461-2"/>
    </source>
</evidence>
<dbReference type="InterPro" id="IPR021109">
    <property type="entry name" value="Peptidase_aspartic_dom_sf"/>
</dbReference>
<evidence type="ECO:0000256" key="9">
    <source>
        <dbReference type="RuleBase" id="RU000454"/>
    </source>
</evidence>
<dbReference type="GO" id="GO:0006508">
    <property type="term" value="P:proteolysis"/>
    <property type="evidence" value="ECO:0007669"/>
    <property type="project" value="UniProtKB-KW"/>
</dbReference>
<keyword evidence="5 8" id="KW-1015">Disulfide bond</keyword>
<name>A0A6P4IUF7_DROKI</name>
<feature type="active site" evidence="7">
    <location>
        <position position="49"/>
    </location>
</feature>
<proteinExistence type="inferred from homology"/>
<dbReference type="GeneID" id="108077281"/>
<dbReference type="FunFam" id="2.40.70.10:FF:000002">
    <property type="entry name" value="Vacuolar aspartic proteinase"/>
    <property type="match status" value="1"/>
</dbReference>
<dbReference type="Proteomes" id="UP001652661">
    <property type="component" value="Chromosome 2L"/>
</dbReference>
<reference evidence="12" key="2">
    <citation type="submission" date="2025-08" db="UniProtKB">
        <authorList>
            <consortium name="RefSeq"/>
        </authorList>
    </citation>
    <scope>IDENTIFICATION</scope>
    <source>
        <strain evidence="12">14028-0561.14</strain>
        <tissue evidence="12">Whole fly</tissue>
    </source>
</reference>
<evidence type="ECO:0000256" key="5">
    <source>
        <dbReference type="ARBA" id="ARBA00023157"/>
    </source>
</evidence>
<organism evidence="11 12">
    <name type="scientific">Drosophila kikkawai</name>
    <name type="common">Fruit fly</name>
    <dbReference type="NCBI Taxonomy" id="30033"/>
    <lineage>
        <taxon>Eukaryota</taxon>
        <taxon>Metazoa</taxon>
        <taxon>Ecdysozoa</taxon>
        <taxon>Arthropoda</taxon>
        <taxon>Hexapoda</taxon>
        <taxon>Insecta</taxon>
        <taxon>Pterygota</taxon>
        <taxon>Neoptera</taxon>
        <taxon>Endopterygota</taxon>
        <taxon>Diptera</taxon>
        <taxon>Brachycera</taxon>
        <taxon>Muscomorpha</taxon>
        <taxon>Ephydroidea</taxon>
        <taxon>Drosophilidae</taxon>
        <taxon>Drosophila</taxon>
        <taxon>Sophophora</taxon>
    </lineage>
</organism>